<protein>
    <submittedName>
        <fullName evidence="1">Uncharacterized protein</fullName>
    </submittedName>
</protein>
<dbReference type="AlphaFoldDB" id="A0AAV9M375"/>
<gene>
    <name evidence="1" type="ORF">R3W88_024287</name>
</gene>
<dbReference type="Proteomes" id="UP001311915">
    <property type="component" value="Unassembled WGS sequence"/>
</dbReference>
<evidence type="ECO:0000313" key="2">
    <source>
        <dbReference type="Proteomes" id="UP001311915"/>
    </source>
</evidence>
<evidence type="ECO:0000313" key="1">
    <source>
        <dbReference type="EMBL" id="KAK4731299.1"/>
    </source>
</evidence>
<proteinExistence type="predicted"/>
<keyword evidence="2" id="KW-1185">Reference proteome</keyword>
<reference evidence="1 2" key="1">
    <citation type="submission" date="2023-10" db="EMBL/GenBank/DDBJ databases">
        <title>Genome-Wide Identification Analysis in wild type Solanum Pinnatisectum Reveals Some Genes Defensing Phytophthora Infestans.</title>
        <authorList>
            <person name="Sun C."/>
        </authorList>
    </citation>
    <scope>NUCLEOTIDE SEQUENCE [LARGE SCALE GENOMIC DNA]</scope>
    <source>
        <strain evidence="1">LQN</strain>
        <tissue evidence="1">Leaf</tissue>
    </source>
</reference>
<accession>A0AAV9M375</accession>
<name>A0AAV9M375_9SOLN</name>
<comment type="caution">
    <text evidence="1">The sequence shown here is derived from an EMBL/GenBank/DDBJ whole genome shotgun (WGS) entry which is preliminary data.</text>
</comment>
<organism evidence="1 2">
    <name type="scientific">Solanum pinnatisectum</name>
    <name type="common">tansyleaf nightshade</name>
    <dbReference type="NCBI Taxonomy" id="50273"/>
    <lineage>
        <taxon>Eukaryota</taxon>
        <taxon>Viridiplantae</taxon>
        <taxon>Streptophyta</taxon>
        <taxon>Embryophyta</taxon>
        <taxon>Tracheophyta</taxon>
        <taxon>Spermatophyta</taxon>
        <taxon>Magnoliopsida</taxon>
        <taxon>eudicotyledons</taxon>
        <taxon>Gunneridae</taxon>
        <taxon>Pentapetalae</taxon>
        <taxon>asterids</taxon>
        <taxon>lamiids</taxon>
        <taxon>Solanales</taxon>
        <taxon>Solanaceae</taxon>
        <taxon>Solanoideae</taxon>
        <taxon>Solaneae</taxon>
        <taxon>Solanum</taxon>
    </lineage>
</organism>
<sequence length="100" mass="11734">MNSLADLVEIQSWTHLFMTKFPIMHEEQVREFYYNVEFTEDGSLNMMVGDKMVHLNEELLGEILEVPREGIRSVVGKLYTLQMSTLNFQTCTVQAFRRNL</sequence>
<dbReference type="EMBL" id="JAWPEI010000003">
    <property type="protein sequence ID" value="KAK4731299.1"/>
    <property type="molecule type" value="Genomic_DNA"/>
</dbReference>